<dbReference type="InterPro" id="IPR003812">
    <property type="entry name" value="Fido"/>
</dbReference>
<dbReference type="Pfam" id="PF02661">
    <property type="entry name" value="Fic"/>
    <property type="match status" value="1"/>
</dbReference>
<evidence type="ECO:0000313" key="2">
    <source>
        <dbReference type="EMBL" id="CAB4935214.1"/>
    </source>
</evidence>
<dbReference type="Gene3D" id="1.10.3290.10">
    <property type="entry name" value="Fido-like domain"/>
    <property type="match status" value="1"/>
</dbReference>
<dbReference type="PANTHER" id="PTHR13504">
    <property type="entry name" value="FIDO DOMAIN-CONTAINING PROTEIN DDB_G0283145"/>
    <property type="match status" value="1"/>
</dbReference>
<feature type="domain" description="Fido" evidence="1">
    <location>
        <begin position="139"/>
        <end position="294"/>
    </location>
</feature>
<dbReference type="Pfam" id="PF13784">
    <property type="entry name" value="Fic_N"/>
    <property type="match status" value="1"/>
</dbReference>
<protein>
    <submittedName>
        <fullName evidence="2">Unannotated protein</fullName>
    </submittedName>
</protein>
<reference evidence="2" key="1">
    <citation type="submission" date="2020-05" db="EMBL/GenBank/DDBJ databases">
        <authorList>
            <person name="Chiriac C."/>
            <person name="Salcher M."/>
            <person name="Ghai R."/>
            <person name="Kavagutti S V."/>
        </authorList>
    </citation>
    <scope>NUCLEOTIDE SEQUENCE</scope>
</reference>
<dbReference type="InterPro" id="IPR040198">
    <property type="entry name" value="Fido_containing"/>
</dbReference>
<dbReference type="InterPro" id="IPR025758">
    <property type="entry name" value="Fic/DOC_N"/>
</dbReference>
<dbReference type="PANTHER" id="PTHR13504:SF38">
    <property type="entry name" value="FIDO DOMAIN-CONTAINING PROTEIN"/>
    <property type="match status" value="1"/>
</dbReference>
<organism evidence="2">
    <name type="scientific">freshwater metagenome</name>
    <dbReference type="NCBI Taxonomy" id="449393"/>
    <lineage>
        <taxon>unclassified sequences</taxon>
        <taxon>metagenomes</taxon>
        <taxon>ecological metagenomes</taxon>
    </lineage>
</organism>
<gene>
    <name evidence="2" type="ORF">UFOPK3773_00485</name>
</gene>
<proteinExistence type="predicted"/>
<dbReference type="InterPro" id="IPR036390">
    <property type="entry name" value="WH_DNA-bd_sf"/>
</dbReference>
<dbReference type="EMBL" id="CAFBNF010000034">
    <property type="protein sequence ID" value="CAB4935214.1"/>
    <property type="molecule type" value="Genomic_DNA"/>
</dbReference>
<dbReference type="PROSITE" id="PS51459">
    <property type="entry name" value="FIDO"/>
    <property type="match status" value="1"/>
</dbReference>
<dbReference type="SUPFAM" id="SSF46785">
    <property type="entry name" value="Winged helix' DNA-binding domain"/>
    <property type="match status" value="1"/>
</dbReference>
<name>A0A6J7IXX7_9ZZZZ</name>
<sequence length="425" mass="45531">MARLIDTLWEGTHDVHGPRRNRRPCRYQAYVPDDLAAANLDLDSELAADLVDAEVALASFDARVTHRGDLEQLARFLLRAEAVASSKIEGLTIGSRRLARHEAMIAHGKAPRDETADSVLGNIAAMRMAVDDIAQVKSVNADHMRALHRALMDQSPTPEMGGVVRTRQNWIGGNDVNPCGAAFVPPPPHLVTSLLDDLCDFINRDDMPAVAQAGLVHAQFETIHPFADGNGRTGRALIHVVLRRRRAATSFVPPVSLALATNSGGYIDGLTAFRHVGEPGTPAARDALSTWLGVFITATRRAVADAGRLGDDLAALEGRWREAVTSRRGSAAERALTVLLTNPVVTVDDLAALTGVSFQAANNAVSRLVEAGVLSTTGSAARNRLFEAGAVFALLTHYERSLATVGGDTREGQLMRPVPARQTLP</sequence>
<evidence type="ECO:0000259" key="1">
    <source>
        <dbReference type="PROSITE" id="PS51459"/>
    </source>
</evidence>
<dbReference type="SUPFAM" id="SSF140931">
    <property type="entry name" value="Fic-like"/>
    <property type="match status" value="1"/>
</dbReference>
<dbReference type="AlphaFoldDB" id="A0A6J7IXX7"/>
<dbReference type="InterPro" id="IPR036597">
    <property type="entry name" value="Fido-like_dom_sf"/>
</dbReference>
<accession>A0A6J7IXX7</accession>